<dbReference type="STRING" id="755732.Fluta_3021"/>
<dbReference type="OrthoDB" id="1467432at2"/>
<dbReference type="Gene3D" id="3.40.1260.10">
    <property type="entry name" value="DsrEFH-like"/>
    <property type="match status" value="1"/>
</dbReference>
<dbReference type="AlphaFoldDB" id="F2IJU1"/>
<name>F2IJU1_FLUTR</name>
<organism evidence="2 3">
    <name type="scientific">Fluviicola taffensis (strain DSM 16823 / NCIMB 13979 / RW262)</name>
    <dbReference type="NCBI Taxonomy" id="755732"/>
    <lineage>
        <taxon>Bacteria</taxon>
        <taxon>Pseudomonadati</taxon>
        <taxon>Bacteroidota</taxon>
        <taxon>Flavobacteriia</taxon>
        <taxon>Flavobacteriales</taxon>
        <taxon>Crocinitomicaceae</taxon>
        <taxon>Fluviicola</taxon>
    </lineage>
</organism>
<dbReference type="Proteomes" id="UP000007463">
    <property type="component" value="Chromosome"/>
</dbReference>
<gene>
    <name evidence="2" type="ordered locus">Fluta_3021</name>
</gene>
<dbReference type="KEGG" id="fte:Fluta_3021"/>
<dbReference type="InterPro" id="IPR027396">
    <property type="entry name" value="DsrEFH-like"/>
</dbReference>
<dbReference type="HOGENOM" id="CLU_148749_0_0_10"/>
<evidence type="ECO:0000256" key="1">
    <source>
        <dbReference type="SAM" id="SignalP"/>
    </source>
</evidence>
<reference evidence="3" key="2">
    <citation type="submission" date="2011-02" db="EMBL/GenBank/DDBJ databases">
        <title>The complete genome of Fluviicola taffensis DSM 16823.</title>
        <authorList>
            <consortium name="US DOE Joint Genome Institute (JGI-PGF)"/>
            <person name="Lucas S."/>
            <person name="Copeland A."/>
            <person name="Lapidus A."/>
            <person name="Bruce D."/>
            <person name="Goodwin L."/>
            <person name="Pitluck S."/>
            <person name="Kyrpides N."/>
            <person name="Mavromatis K."/>
            <person name="Ivanova N."/>
            <person name="Mikhailova N."/>
            <person name="Pagani I."/>
            <person name="Chertkov O."/>
            <person name="Detter J.C."/>
            <person name="Han C."/>
            <person name="Tapia R."/>
            <person name="Land M."/>
            <person name="Hauser L."/>
            <person name="Markowitz V."/>
            <person name="Cheng J.-F."/>
            <person name="Hugenholtz P."/>
            <person name="Woyke T."/>
            <person name="Wu D."/>
            <person name="Tindall B."/>
            <person name="Pomrenke H.G."/>
            <person name="Brambilla E."/>
            <person name="Klenk H.-P."/>
            <person name="Eisen J.A."/>
        </authorList>
    </citation>
    <scope>NUCLEOTIDE SEQUENCE [LARGE SCALE GENOMIC DNA]</scope>
    <source>
        <strain evidence="3">DSM 16823 / RW262 / RW262</strain>
    </source>
</reference>
<keyword evidence="1" id="KW-0732">Signal</keyword>
<accession>F2IJU1</accession>
<evidence type="ECO:0000313" key="2">
    <source>
        <dbReference type="EMBL" id="AEA45000.1"/>
    </source>
</evidence>
<feature type="signal peptide" evidence="1">
    <location>
        <begin position="1"/>
        <end position="22"/>
    </location>
</feature>
<evidence type="ECO:0000313" key="3">
    <source>
        <dbReference type="Proteomes" id="UP000007463"/>
    </source>
</evidence>
<sequence precursor="true">MKTYFITLLIVLCISGTNAAKAQTSLEISKTEQSIKKNGKYAMLVMKAQHLKAAIITGKEFKAKSPNIDFQVVICGELVKEISADSLLQALVLEAIQNKEVKFLFCGLSISQLKIDKNTLPKEVPITDNGLIYLFGLQEHGYKTIIL</sequence>
<dbReference type="RefSeq" id="WP_013687768.1">
    <property type="nucleotide sequence ID" value="NC_015321.1"/>
</dbReference>
<proteinExistence type="predicted"/>
<keyword evidence="3" id="KW-1185">Reference proteome</keyword>
<dbReference type="eggNOG" id="COG1416">
    <property type="taxonomic scope" value="Bacteria"/>
</dbReference>
<dbReference type="EMBL" id="CP002542">
    <property type="protein sequence ID" value="AEA45000.1"/>
    <property type="molecule type" value="Genomic_DNA"/>
</dbReference>
<protein>
    <submittedName>
        <fullName evidence="2">Uncharacterized protein</fullName>
    </submittedName>
</protein>
<dbReference type="SUPFAM" id="SSF75169">
    <property type="entry name" value="DsrEFH-like"/>
    <property type="match status" value="1"/>
</dbReference>
<feature type="chain" id="PRO_5003283566" evidence="1">
    <location>
        <begin position="23"/>
        <end position="147"/>
    </location>
</feature>
<reference evidence="2 3" key="1">
    <citation type="journal article" date="2011" name="Stand. Genomic Sci.">
        <title>Complete genome sequence of the gliding freshwater bacterium Fluviicola taffensis type strain (RW262).</title>
        <authorList>
            <person name="Woyke T."/>
            <person name="Chertkov O."/>
            <person name="Lapidus A."/>
            <person name="Nolan M."/>
            <person name="Lucas S."/>
            <person name="Del Rio T.G."/>
            <person name="Tice H."/>
            <person name="Cheng J.F."/>
            <person name="Tapia R."/>
            <person name="Han C."/>
            <person name="Goodwin L."/>
            <person name="Pitluck S."/>
            <person name="Liolios K."/>
            <person name="Pagani I."/>
            <person name="Ivanova N."/>
            <person name="Huntemann M."/>
            <person name="Mavromatis K."/>
            <person name="Mikhailova N."/>
            <person name="Pati A."/>
            <person name="Chen A."/>
            <person name="Palaniappan K."/>
            <person name="Land M."/>
            <person name="Hauser L."/>
            <person name="Brambilla E.M."/>
            <person name="Rohde M."/>
            <person name="Mwirichia R."/>
            <person name="Sikorski J."/>
            <person name="Tindall B.J."/>
            <person name="Goker M."/>
            <person name="Bristow J."/>
            <person name="Eisen J.A."/>
            <person name="Markowitz V."/>
            <person name="Hugenholtz P."/>
            <person name="Klenk H.P."/>
            <person name="Kyrpides N.C."/>
        </authorList>
    </citation>
    <scope>NUCLEOTIDE SEQUENCE [LARGE SCALE GENOMIC DNA]</scope>
    <source>
        <strain evidence="3">DSM 16823 / RW262 / RW262</strain>
    </source>
</reference>